<gene>
    <name evidence="1" type="ORF">A2U01_0006241</name>
</gene>
<keyword evidence="2" id="KW-1185">Reference proteome</keyword>
<name>A0A392ME53_9FABA</name>
<comment type="caution">
    <text evidence="1">The sequence shown here is derived from an EMBL/GenBank/DDBJ whole genome shotgun (WGS) entry which is preliminary data.</text>
</comment>
<reference evidence="1 2" key="1">
    <citation type="journal article" date="2018" name="Front. Plant Sci.">
        <title>Red Clover (Trifolium pratense) and Zigzag Clover (T. medium) - A Picture of Genomic Similarities and Differences.</title>
        <authorList>
            <person name="Dluhosova J."/>
            <person name="Istvanek J."/>
            <person name="Nedelnik J."/>
            <person name="Repkova J."/>
        </authorList>
    </citation>
    <scope>NUCLEOTIDE SEQUENCE [LARGE SCALE GENOMIC DNA]</scope>
    <source>
        <strain evidence="2">cv. 10/8</strain>
        <tissue evidence="1">Leaf</tissue>
    </source>
</reference>
<dbReference type="Proteomes" id="UP000265520">
    <property type="component" value="Unassembled WGS sequence"/>
</dbReference>
<dbReference type="AlphaFoldDB" id="A0A392ME53"/>
<accession>A0A392ME53</accession>
<protein>
    <submittedName>
        <fullName evidence="1">Uncharacterized protein</fullName>
    </submittedName>
</protein>
<proteinExistence type="predicted"/>
<sequence length="71" mass="8114">GKKTYSDWGRIGDAIAVYDQLISSTYPGDLAMGSSSVLRFWCFEFWYSYYAHHKSVCDELLFDTVTDALKS</sequence>
<evidence type="ECO:0000313" key="2">
    <source>
        <dbReference type="Proteomes" id="UP000265520"/>
    </source>
</evidence>
<organism evidence="1 2">
    <name type="scientific">Trifolium medium</name>
    <dbReference type="NCBI Taxonomy" id="97028"/>
    <lineage>
        <taxon>Eukaryota</taxon>
        <taxon>Viridiplantae</taxon>
        <taxon>Streptophyta</taxon>
        <taxon>Embryophyta</taxon>
        <taxon>Tracheophyta</taxon>
        <taxon>Spermatophyta</taxon>
        <taxon>Magnoliopsida</taxon>
        <taxon>eudicotyledons</taxon>
        <taxon>Gunneridae</taxon>
        <taxon>Pentapetalae</taxon>
        <taxon>rosids</taxon>
        <taxon>fabids</taxon>
        <taxon>Fabales</taxon>
        <taxon>Fabaceae</taxon>
        <taxon>Papilionoideae</taxon>
        <taxon>50 kb inversion clade</taxon>
        <taxon>NPAAA clade</taxon>
        <taxon>Hologalegina</taxon>
        <taxon>IRL clade</taxon>
        <taxon>Trifolieae</taxon>
        <taxon>Trifolium</taxon>
    </lineage>
</organism>
<dbReference type="EMBL" id="LXQA010008435">
    <property type="protein sequence ID" value="MCH85395.1"/>
    <property type="molecule type" value="Genomic_DNA"/>
</dbReference>
<feature type="non-terminal residue" evidence="1">
    <location>
        <position position="1"/>
    </location>
</feature>
<evidence type="ECO:0000313" key="1">
    <source>
        <dbReference type="EMBL" id="MCH85395.1"/>
    </source>
</evidence>